<dbReference type="Pfam" id="PF06278">
    <property type="entry name" value="CNDH2_N"/>
    <property type="match status" value="1"/>
</dbReference>
<dbReference type="GO" id="GO:0010032">
    <property type="term" value="P:meiotic chromosome condensation"/>
    <property type="evidence" value="ECO:0007669"/>
    <property type="project" value="TreeGrafter"/>
</dbReference>
<keyword evidence="4" id="KW-1185">Reference proteome</keyword>
<dbReference type="OrthoDB" id="10038475at2759"/>
<feature type="region of interest" description="Disordered" evidence="1">
    <location>
        <begin position="91"/>
        <end position="124"/>
    </location>
</feature>
<dbReference type="GO" id="GO:0005634">
    <property type="term" value="C:nucleus"/>
    <property type="evidence" value="ECO:0007669"/>
    <property type="project" value="TreeGrafter"/>
</dbReference>
<evidence type="ECO:0000313" key="4">
    <source>
        <dbReference type="Proteomes" id="UP000218231"/>
    </source>
</evidence>
<reference evidence="3 4" key="1">
    <citation type="journal article" date="2017" name="Curr. Biol.">
        <title>Genome architecture and evolution of a unichromosomal asexual nematode.</title>
        <authorList>
            <person name="Fradin H."/>
            <person name="Zegar C."/>
            <person name="Gutwein M."/>
            <person name="Lucas J."/>
            <person name="Kovtun M."/>
            <person name="Corcoran D."/>
            <person name="Baugh L.R."/>
            <person name="Kiontke K."/>
            <person name="Gunsalus K."/>
            <person name="Fitch D.H."/>
            <person name="Piano F."/>
        </authorList>
    </citation>
    <scope>NUCLEOTIDE SEQUENCE [LARGE SCALE GENOMIC DNA]</scope>
    <source>
        <strain evidence="3">PF1309</strain>
    </source>
</reference>
<feature type="domain" description="Condensin II complex subunit H2 N-terminal" evidence="2">
    <location>
        <begin position="8"/>
        <end position="114"/>
    </location>
</feature>
<organism evidence="3 4">
    <name type="scientific">Diploscapter pachys</name>
    <dbReference type="NCBI Taxonomy" id="2018661"/>
    <lineage>
        <taxon>Eukaryota</taxon>
        <taxon>Metazoa</taxon>
        <taxon>Ecdysozoa</taxon>
        <taxon>Nematoda</taxon>
        <taxon>Chromadorea</taxon>
        <taxon>Rhabditida</taxon>
        <taxon>Rhabditina</taxon>
        <taxon>Rhabditomorpha</taxon>
        <taxon>Rhabditoidea</taxon>
        <taxon>Rhabditidae</taxon>
        <taxon>Diploscapter</taxon>
    </lineage>
</organism>
<dbReference type="Proteomes" id="UP000218231">
    <property type="component" value="Unassembled WGS sequence"/>
</dbReference>
<name>A0A2A2M0B5_9BILA</name>
<dbReference type="InterPro" id="IPR031739">
    <property type="entry name" value="Ncaph2"/>
</dbReference>
<gene>
    <name evidence="3" type="ORF">WR25_06217</name>
</gene>
<proteinExistence type="predicted"/>
<dbReference type="STRING" id="2018661.A0A2A2M0B5"/>
<dbReference type="AlphaFoldDB" id="A0A2A2M0B5"/>
<dbReference type="InterPro" id="IPR009378">
    <property type="entry name" value="H2_N"/>
</dbReference>
<dbReference type="PANTHER" id="PTHR14324:SF3">
    <property type="entry name" value="CONDENSIN-2 COMPLEX SUBUNIT H2"/>
    <property type="match status" value="1"/>
</dbReference>
<dbReference type="GO" id="GO:0051306">
    <property type="term" value="P:mitotic sister chromatid separation"/>
    <property type="evidence" value="ECO:0007669"/>
    <property type="project" value="TreeGrafter"/>
</dbReference>
<comment type="caution">
    <text evidence="3">The sequence shown here is derived from an EMBL/GenBank/DDBJ whole genome shotgun (WGS) entry which is preliminary data.</text>
</comment>
<accession>A0A2A2M0B5</accession>
<sequence length="268" mass="30396">MDDDEAVSRYAYLLQPIRDLQKNFEVNLVDILDEYLEKLKVAETTTNLDVTNGRKFDFNVASVVVRGTTMVYGKKIELVLGESRNFLEQLGSSKNAKKSMGKKSTENGDNPEDEAEQAKKRDPLHLTELKEFRKRVKDTMFLVMKEHVRFHAEPTASIPLCLEPLVDVEKTPFTLMAADGKTLIGKMEDFFVNRLKAINGALYHTTENLQWTNVISDPNPTVELDDSGKPVKISPTFLLFLSLKPAILVVQISMSLQQVEWKTQTTDK</sequence>
<dbReference type="EMBL" id="LIAE01006281">
    <property type="protein sequence ID" value="PAV91916.1"/>
    <property type="molecule type" value="Genomic_DNA"/>
</dbReference>
<dbReference type="GO" id="GO:0000796">
    <property type="term" value="C:condensin complex"/>
    <property type="evidence" value="ECO:0007669"/>
    <property type="project" value="TreeGrafter"/>
</dbReference>
<evidence type="ECO:0000313" key="3">
    <source>
        <dbReference type="EMBL" id="PAV91916.1"/>
    </source>
</evidence>
<evidence type="ECO:0000256" key="1">
    <source>
        <dbReference type="SAM" id="MobiDB-lite"/>
    </source>
</evidence>
<dbReference type="PANTHER" id="PTHR14324">
    <property type="entry name" value="CONDENSIN-2 COMPLEX SUBUNIT H2"/>
    <property type="match status" value="1"/>
</dbReference>
<dbReference type="GO" id="GO:0003682">
    <property type="term" value="F:chromatin binding"/>
    <property type="evidence" value="ECO:0007669"/>
    <property type="project" value="TreeGrafter"/>
</dbReference>
<evidence type="ECO:0000259" key="2">
    <source>
        <dbReference type="Pfam" id="PF06278"/>
    </source>
</evidence>
<protein>
    <recommendedName>
        <fullName evidence="2">Condensin II complex subunit H2 N-terminal domain-containing protein</fullName>
    </recommendedName>
</protein>